<evidence type="ECO:0000313" key="2">
    <source>
        <dbReference type="EMBL" id="QGG47570.1"/>
    </source>
</evidence>
<dbReference type="Proteomes" id="UP000366051">
    <property type="component" value="Chromosome"/>
</dbReference>
<organism evidence="2 3">
    <name type="scientific">Heliorestis convoluta</name>
    <dbReference type="NCBI Taxonomy" id="356322"/>
    <lineage>
        <taxon>Bacteria</taxon>
        <taxon>Bacillati</taxon>
        <taxon>Bacillota</taxon>
        <taxon>Clostridia</taxon>
        <taxon>Eubacteriales</taxon>
        <taxon>Heliobacteriaceae</taxon>
        <taxon>Heliorestis</taxon>
    </lineage>
</organism>
<dbReference type="KEGG" id="hcv:FTV88_1423"/>
<dbReference type="SUPFAM" id="SSF143100">
    <property type="entry name" value="TTHA1013/TTHA0281-like"/>
    <property type="match status" value="1"/>
</dbReference>
<keyword evidence="3" id="KW-1185">Reference proteome</keyword>
<protein>
    <submittedName>
        <fullName evidence="2">HicB family protein</fullName>
    </submittedName>
</protein>
<dbReference type="OrthoDB" id="5419659at2"/>
<name>A0A5Q2N5P9_9FIRM</name>
<dbReference type="Gene3D" id="3.30.160.250">
    <property type="match status" value="1"/>
</dbReference>
<evidence type="ECO:0000259" key="1">
    <source>
        <dbReference type="Pfam" id="PF15919"/>
    </source>
</evidence>
<dbReference type="InterPro" id="IPR031807">
    <property type="entry name" value="HicB-like"/>
</dbReference>
<dbReference type="Pfam" id="PF15919">
    <property type="entry name" value="HicB_lk_antitox"/>
    <property type="match status" value="1"/>
</dbReference>
<dbReference type="EMBL" id="CP045875">
    <property type="protein sequence ID" value="QGG47570.1"/>
    <property type="molecule type" value="Genomic_DNA"/>
</dbReference>
<proteinExistence type="predicted"/>
<evidence type="ECO:0000313" key="3">
    <source>
        <dbReference type="Proteomes" id="UP000366051"/>
    </source>
</evidence>
<dbReference type="InterPro" id="IPR035069">
    <property type="entry name" value="TTHA1013/TTHA0281-like"/>
</dbReference>
<reference evidence="3" key="1">
    <citation type="submission" date="2019-11" db="EMBL/GenBank/DDBJ databases">
        <title>Genome sequence of Heliorestis convoluta strain HH, an alkaliphilic and minimalistic phototrophic bacterium from a soda lake in Egypt.</title>
        <authorList>
            <person name="Dewey E.D."/>
            <person name="Stokes L.M."/>
            <person name="Burchell B.M."/>
            <person name="Shaffer K.N."/>
            <person name="Huntington A.M."/>
            <person name="Baker J.M."/>
            <person name="Nadendla S."/>
            <person name="Giglio M.G."/>
            <person name="Touchman J.W."/>
            <person name="Blankenship R.E."/>
            <person name="Madigan M.T."/>
            <person name="Sattley W.M."/>
        </authorList>
    </citation>
    <scope>NUCLEOTIDE SEQUENCE [LARGE SCALE GENOMIC DNA]</scope>
    <source>
        <strain evidence="3">HH</strain>
    </source>
</reference>
<sequence length="142" mass="15583">MSYENHIIYPVVVEKAEDGGIGMYFPDFPGTAILASSISDGIKRAKEMLANLVLEKEEQGQVLPKPSEPASIELLDATDRIVFIEVYMPPYRDEAANKAVTKNCTLPRWLRDAGEAAGLNFSQLLQASIKEALGITTKGKQQ</sequence>
<feature type="domain" description="HicB-like antitoxin of toxin-antitoxin system" evidence="1">
    <location>
        <begin position="9"/>
        <end position="108"/>
    </location>
</feature>
<dbReference type="AlphaFoldDB" id="A0A5Q2N5P9"/>
<gene>
    <name evidence="2" type="ORF">FTV88_1423</name>
</gene>
<accession>A0A5Q2N5P9</accession>